<dbReference type="RefSeq" id="WP_209651213.1">
    <property type="nucleotide sequence ID" value="NZ_JBEPNV010000002.1"/>
</dbReference>
<evidence type="ECO:0000313" key="3">
    <source>
        <dbReference type="Proteomes" id="UP001549119"/>
    </source>
</evidence>
<sequence length="229" mass="24827">MPDRSLRAVRSDDLMAEVGARLPLFDDLSPDTIQRLSAEGFGRGLLTASLRARLRKAGFPDLGHLAQSSPVAIAAIRKFGPVRVERVRHFILDTLARWLPRARETHTHEATRARRLDRLRGLSAGCLPLAAGQIAALRFEDGSCADIATCSRLWLLRTGAVTSDDVDHVVAALTRLARASDPGPPRPLEEAGAAPAGDAAAMATRRAALLAERDREWDEAAPTKGRHRT</sequence>
<organism evidence="2 3">
    <name type="scientific">Methylobacterium radiotolerans</name>
    <dbReference type="NCBI Taxonomy" id="31998"/>
    <lineage>
        <taxon>Bacteria</taxon>
        <taxon>Pseudomonadati</taxon>
        <taxon>Pseudomonadota</taxon>
        <taxon>Alphaproteobacteria</taxon>
        <taxon>Hyphomicrobiales</taxon>
        <taxon>Methylobacteriaceae</taxon>
        <taxon>Methylobacterium</taxon>
    </lineage>
</organism>
<name>A0ABV2NT21_9HYPH</name>
<proteinExistence type="predicted"/>
<feature type="compositionally biased region" description="Low complexity" evidence="1">
    <location>
        <begin position="190"/>
        <end position="205"/>
    </location>
</feature>
<dbReference type="EMBL" id="JBEPNW010000003">
    <property type="protein sequence ID" value="MET3869684.1"/>
    <property type="molecule type" value="Genomic_DNA"/>
</dbReference>
<feature type="region of interest" description="Disordered" evidence="1">
    <location>
        <begin position="178"/>
        <end position="205"/>
    </location>
</feature>
<keyword evidence="3" id="KW-1185">Reference proteome</keyword>
<protein>
    <submittedName>
        <fullName evidence="2">Uncharacterized protein</fullName>
    </submittedName>
</protein>
<dbReference type="Proteomes" id="UP001549119">
    <property type="component" value="Unassembled WGS sequence"/>
</dbReference>
<evidence type="ECO:0000313" key="2">
    <source>
        <dbReference type="EMBL" id="MET3869684.1"/>
    </source>
</evidence>
<reference evidence="2 3" key="1">
    <citation type="submission" date="2024-06" db="EMBL/GenBank/DDBJ databases">
        <title>Genomics of switchgrass bacterial isolates.</title>
        <authorList>
            <person name="Shade A."/>
        </authorList>
    </citation>
    <scope>NUCLEOTIDE SEQUENCE [LARGE SCALE GENOMIC DNA]</scope>
    <source>
        <strain evidence="2 3">PvP084</strain>
    </source>
</reference>
<evidence type="ECO:0000256" key="1">
    <source>
        <dbReference type="SAM" id="MobiDB-lite"/>
    </source>
</evidence>
<gene>
    <name evidence="2" type="ORF">ABIC20_007062</name>
</gene>
<accession>A0ABV2NT21</accession>
<comment type="caution">
    <text evidence="2">The sequence shown here is derived from an EMBL/GenBank/DDBJ whole genome shotgun (WGS) entry which is preliminary data.</text>
</comment>